<dbReference type="Proteomes" id="UP001172791">
    <property type="component" value="Unassembled WGS sequence"/>
</dbReference>
<protein>
    <recommendedName>
        <fullName evidence="2">Bacterial type II secretion system protein E domain-containing protein</fullName>
    </recommendedName>
</protein>
<gene>
    <name evidence="3" type="ORF">DBA34_01920</name>
    <name evidence="4" type="ORF">DBB29_00835</name>
</gene>
<name>A0AAW7MH23_9BURK</name>
<dbReference type="InterPro" id="IPR027417">
    <property type="entry name" value="P-loop_NTPase"/>
</dbReference>
<dbReference type="PANTHER" id="PTHR30486:SF6">
    <property type="entry name" value="TYPE IV PILUS RETRACTATION ATPASE PILT"/>
    <property type="match status" value="1"/>
</dbReference>
<dbReference type="AlphaFoldDB" id="A0AAW7MH23"/>
<comment type="similarity">
    <text evidence="1">Belongs to the GSP E family.</text>
</comment>
<evidence type="ECO:0000313" key="5">
    <source>
        <dbReference type="Proteomes" id="UP001172788"/>
    </source>
</evidence>
<dbReference type="Gene3D" id="3.40.50.300">
    <property type="entry name" value="P-loop containing nucleotide triphosphate hydrolases"/>
    <property type="match status" value="1"/>
</dbReference>
<dbReference type="SUPFAM" id="SSF52540">
    <property type="entry name" value="P-loop containing nucleoside triphosphate hydrolases"/>
    <property type="match status" value="1"/>
</dbReference>
<dbReference type="InterPro" id="IPR001482">
    <property type="entry name" value="T2SS/T4SS_dom"/>
</dbReference>
<dbReference type="EMBL" id="QAID01000021">
    <property type="protein sequence ID" value="MDN4576679.1"/>
    <property type="molecule type" value="Genomic_DNA"/>
</dbReference>
<accession>A0AAW7MH23</accession>
<dbReference type="Proteomes" id="UP001172788">
    <property type="component" value="Unassembled WGS sequence"/>
</dbReference>
<evidence type="ECO:0000313" key="4">
    <source>
        <dbReference type="EMBL" id="MDN4576679.1"/>
    </source>
</evidence>
<comment type="caution">
    <text evidence="3">The sequence shown here is derived from an EMBL/GenBank/DDBJ whole genome shotgun (WGS) entry which is preliminary data.</text>
</comment>
<dbReference type="Pfam" id="PF00437">
    <property type="entry name" value="T2SSE"/>
    <property type="match status" value="1"/>
</dbReference>
<evidence type="ECO:0000259" key="2">
    <source>
        <dbReference type="Pfam" id="PF00437"/>
    </source>
</evidence>
<dbReference type="EMBL" id="QAIC01000024">
    <property type="protein sequence ID" value="MDN4572028.1"/>
    <property type="molecule type" value="Genomic_DNA"/>
</dbReference>
<keyword evidence="5" id="KW-1185">Reference proteome</keyword>
<dbReference type="GO" id="GO:0016887">
    <property type="term" value="F:ATP hydrolysis activity"/>
    <property type="evidence" value="ECO:0007669"/>
    <property type="project" value="InterPro"/>
</dbReference>
<dbReference type="PANTHER" id="PTHR30486">
    <property type="entry name" value="TWITCHING MOTILITY PROTEIN PILT"/>
    <property type="match status" value="1"/>
</dbReference>
<feature type="domain" description="Bacterial type II secretion system protein E" evidence="2">
    <location>
        <begin position="114"/>
        <end position="261"/>
    </location>
</feature>
<organism evidence="3 6">
    <name type="scientific">Pandoraea cepalis</name>
    <dbReference type="NCBI Taxonomy" id="2508294"/>
    <lineage>
        <taxon>Bacteria</taxon>
        <taxon>Pseudomonadati</taxon>
        <taxon>Pseudomonadota</taxon>
        <taxon>Betaproteobacteria</taxon>
        <taxon>Burkholderiales</taxon>
        <taxon>Burkholderiaceae</taxon>
        <taxon>Pandoraea</taxon>
    </lineage>
</organism>
<sequence>MSIFDHSFRDLMLGGDFSEVSRLDGTDFRQTVPPEYRDEVASIRGDLAKVLERDGEHEFTYRLPNGKFMRVTVVSHVHGGLTFWLRDPGPRRTFRDLLLPDPTKTAIMNRDLVGGVLIAGKMGQGKSATMRSALVARCEEFGRLVYLAEDPQEADLDGQYGSGRIIQVPVATNGGGYASALKRGLRTGADELAVGEIRDGACAYEAMQSAMNGNTLFATIHGESISKAIERTVILAATHTENAAAIVAHALSAVLWQELRPAPGPHGEPAQLRLVSRFLIIQDNPNIQANIKASRFEAIAQFVDDQRTQGLYGQAI</sequence>
<evidence type="ECO:0000256" key="1">
    <source>
        <dbReference type="ARBA" id="ARBA00006611"/>
    </source>
</evidence>
<evidence type="ECO:0000313" key="3">
    <source>
        <dbReference type="EMBL" id="MDN4572028.1"/>
    </source>
</evidence>
<proteinExistence type="inferred from homology"/>
<dbReference type="RefSeq" id="WP_301233364.1">
    <property type="nucleotide sequence ID" value="NZ_QAIC01000024.1"/>
</dbReference>
<reference evidence="3" key="1">
    <citation type="submission" date="2018-04" db="EMBL/GenBank/DDBJ databases">
        <authorList>
            <person name="Jy Z."/>
        </authorList>
    </citation>
    <scope>NUCLEOTIDE SEQUENCE</scope>
    <source>
        <strain evidence="4">AS13</strain>
        <strain evidence="3">LA18</strain>
    </source>
</reference>
<evidence type="ECO:0000313" key="6">
    <source>
        <dbReference type="Proteomes" id="UP001172791"/>
    </source>
</evidence>
<dbReference type="InterPro" id="IPR050921">
    <property type="entry name" value="T4SS_GSP_E_ATPase"/>
</dbReference>